<keyword evidence="3" id="KW-1185">Reference proteome</keyword>
<reference evidence="2 3" key="1">
    <citation type="submission" date="2021-03" db="EMBL/GenBank/DDBJ databases">
        <title>Genomic Encyclopedia of Type Strains, Phase IV (KMG-IV): sequencing the most valuable type-strain genomes for metagenomic binning, comparative biology and taxonomic classification.</title>
        <authorList>
            <person name="Goeker M."/>
        </authorList>
    </citation>
    <scope>NUCLEOTIDE SEQUENCE [LARGE SCALE GENOMIC DNA]</scope>
    <source>
        <strain evidence="2 3">DSM 23491</strain>
    </source>
</reference>
<sequence>MMNYEPLYVDFLVYFNRDQDYFECHEVLEELWLKKGRPPIYKGLLQVAVALFHFRNNNIHGARKMMAGAAAKLADYPGDSLGIRLDQLLTELNTYLSLLKSYEEKPFPYYDLTIEMWDAELIRLVQERSASLPPNIPQRRKPERGDKHKARDQAAHK</sequence>
<dbReference type="RefSeq" id="WP_342454310.1">
    <property type="nucleotide sequence ID" value="NZ_CBCRVE010000004.1"/>
</dbReference>
<dbReference type="Proteomes" id="UP001519273">
    <property type="component" value="Unassembled WGS sequence"/>
</dbReference>
<proteinExistence type="predicted"/>
<evidence type="ECO:0000313" key="2">
    <source>
        <dbReference type="EMBL" id="MBP1937726.1"/>
    </source>
</evidence>
<evidence type="ECO:0000313" key="3">
    <source>
        <dbReference type="Proteomes" id="UP001519273"/>
    </source>
</evidence>
<dbReference type="InterPro" id="IPR023203">
    <property type="entry name" value="TTHA0068_sf"/>
</dbReference>
<dbReference type="InterPro" id="IPR005500">
    <property type="entry name" value="DUF309"/>
</dbReference>
<gene>
    <name evidence="2" type="ORF">J2Z20_002641</name>
</gene>
<dbReference type="Gene3D" id="1.10.3450.10">
    <property type="entry name" value="TTHA0068-like"/>
    <property type="match status" value="1"/>
</dbReference>
<dbReference type="Pfam" id="PF03745">
    <property type="entry name" value="DUF309"/>
    <property type="match status" value="1"/>
</dbReference>
<dbReference type="SUPFAM" id="SSF140663">
    <property type="entry name" value="TTHA0068-like"/>
    <property type="match status" value="1"/>
</dbReference>
<feature type="region of interest" description="Disordered" evidence="1">
    <location>
        <begin position="132"/>
        <end position="157"/>
    </location>
</feature>
<accession>A0ABS4H5D1</accession>
<dbReference type="PANTHER" id="PTHR34796">
    <property type="entry name" value="EXPRESSED PROTEIN"/>
    <property type="match status" value="1"/>
</dbReference>
<dbReference type="PANTHER" id="PTHR34796:SF1">
    <property type="entry name" value="EXPRESSED PROTEIN"/>
    <property type="match status" value="1"/>
</dbReference>
<keyword evidence="2" id="KW-0378">Hydrolase</keyword>
<name>A0ABS4H5D1_9BACL</name>
<comment type="caution">
    <text evidence="2">The sequence shown here is derived from an EMBL/GenBank/DDBJ whole genome shotgun (WGS) entry which is preliminary data.</text>
</comment>
<evidence type="ECO:0000256" key="1">
    <source>
        <dbReference type="SAM" id="MobiDB-lite"/>
    </source>
</evidence>
<protein>
    <submittedName>
        <fullName evidence="2">Metal-dependent hydrolase</fullName>
    </submittedName>
</protein>
<dbReference type="EMBL" id="JAGGKP010000007">
    <property type="protein sequence ID" value="MBP1937726.1"/>
    <property type="molecule type" value="Genomic_DNA"/>
</dbReference>
<organism evidence="2 3">
    <name type="scientific">Paenibacillus sediminis</name>
    <dbReference type="NCBI Taxonomy" id="664909"/>
    <lineage>
        <taxon>Bacteria</taxon>
        <taxon>Bacillati</taxon>
        <taxon>Bacillota</taxon>
        <taxon>Bacilli</taxon>
        <taxon>Bacillales</taxon>
        <taxon>Paenibacillaceae</taxon>
        <taxon>Paenibacillus</taxon>
    </lineage>
</organism>
<dbReference type="GO" id="GO:0016787">
    <property type="term" value="F:hydrolase activity"/>
    <property type="evidence" value="ECO:0007669"/>
    <property type="project" value="UniProtKB-KW"/>
</dbReference>
<feature type="compositionally biased region" description="Basic and acidic residues" evidence="1">
    <location>
        <begin position="143"/>
        <end position="157"/>
    </location>
</feature>